<evidence type="ECO:0000313" key="2">
    <source>
        <dbReference type="EMBL" id="MCW3477918.1"/>
    </source>
</evidence>
<dbReference type="GO" id="GO:1901137">
    <property type="term" value="P:carbohydrate derivative biosynthetic process"/>
    <property type="evidence" value="ECO:0007669"/>
    <property type="project" value="UniProtKB-ARBA"/>
</dbReference>
<dbReference type="InterPro" id="IPR004276">
    <property type="entry name" value="GlycoTrans_28_N"/>
</dbReference>
<name>A0AA42CG96_9PROT</name>
<proteinExistence type="predicted"/>
<organism evidence="2 3">
    <name type="scientific">Limobrevibacterium gyesilva</name>
    <dbReference type="NCBI Taxonomy" id="2991712"/>
    <lineage>
        <taxon>Bacteria</taxon>
        <taxon>Pseudomonadati</taxon>
        <taxon>Pseudomonadota</taxon>
        <taxon>Alphaproteobacteria</taxon>
        <taxon>Acetobacterales</taxon>
        <taxon>Acetobacteraceae</taxon>
        <taxon>Limobrevibacterium</taxon>
    </lineage>
</organism>
<reference evidence="2" key="2">
    <citation type="submission" date="2022-10" db="EMBL/GenBank/DDBJ databases">
        <authorList>
            <person name="Trinh H.N."/>
        </authorList>
    </citation>
    <scope>NUCLEOTIDE SEQUENCE</scope>
    <source>
        <strain evidence="2">RN2-1</strain>
    </source>
</reference>
<accession>A0AA42CG96</accession>
<dbReference type="EC" id="2.4.-.-" evidence="2"/>
<dbReference type="Proteomes" id="UP001165679">
    <property type="component" value="Unassembled WGS sequence"/>
</dbReference>
<dbReference type="Gene3D" id="3.40.50.2000">
    <property type="entry name" value="Glycogen Phosphorylase B"/>
    <property type="match status" value="1"/>
</dbReference>
<reference evidence="2" key="1">
    <citation type="submission" date="2022-09" db="EMBL/GenBank/DDBJ databases">
        <title>Rhodovastum sp. nov. RN2-1 isolated from soil in Seongnam, South Korea.</title>
        <authorList>
            <person name="Le N.T."/>
        </authorList>
    </citation>
    <scope>NUCLEOTIDE SEQUENCE</scope>
    <source>
        <strain evidence="2">RN2-1</strain>
    </source>
</reference>
<comment type="caution">
    <text evidence="2">The sequence shown here is derived from an EMBL/GenBank/DDBJ whole genome shotgun (WGS) entry which is preliminary data.</text>
</comment>
<keyword evidence="2" id="KW-0328">Glycosyltransferase</keyword>
<dbReference type="RefSeq" id="WP_264716903.1">
    <property type="nucleotide sequence ID" value="NZ_JAPDNT010000067.1"/>
</dbReference>
<protein>
    <submittedName>
        <fullName evidence="2">Glycosyltransferase</fullName>
        <ecNumber evidence="2">2.4.-.-</ecNumber>
    </submittedName>
</protein>
<sequence>MRPIVIAAGGTGGHFFPAEALAAELVRRGRRIALMTDARSGGLSSAVFEGRERFVLSGAGIAGRGALRAATAVAALAAGTGQARAIRARLE</sequence>
<feature type="non-terminal residue" evidence="2">
    <location>
        <position position="91"/>
    </location>
</feature>
<dbReference type="Pfam" id="PF03033">
    <property type="entry name" value="Glyco_transf_28"/>
    <property type="match status" value="1"/>
</dbReference>
<dbReference type="SUPFAM" id="SSF53756">
    <property type="entry name" value="UDP-Glycosyltransferase/glycogen phosphorylase"/>
    <property type="match status" value="1"/>
</dbReference>
<dbReference type="EMBL" id="JAPDNT010000067">
    <property type="protein sequence ID" value="MCW3477918.1"/>
    <property type="molecule type" value="Genomic_DNA"/>
</dbReference>
<gene>
    <name evidence="2" type="ORF">OL599_25590</name>
</gene>
<dbReference type="AlphaFoldDB" id="A0AA42CG96"/>
<dbReference type="GO" id="GO:0016758">
    <property type="term" value="F:hexosyltransferase activity"/>
    <property type="evidence" value="ECO:0007669"/>
    <property type="project" value="InterPro"/>
</dbReference>
<feature type="domain" description="Glycosyltransferase family 28 N-terminal" evidence="1">
    <location>
        <begin position="4"/>
        <end position="39"/>
    </location>
</feature>
<dbReference type="GO" id="GO:0005975">
    <property type="term" value="P:carbohydrate metabolic process"/>
    <property type="evidence" value="ECO:0007669"/>
    <property type="project" value="InterPro"/>
</dbReference>
<keyword evidence="3" id="KW-1185">Reference proteome</keyword>
<evidence type="ECO:0000259" key="1">
    <source>
        <dbReference type="Pfam" id="PF03033"/>
    </source>
</evidence>
<keyword evidence="2" id="KW-0808">Transferase</keyword>
<evidence type="ECO:0000313" key="3">
    <source>
        <dbReference type="Proteomes" id="UP001165679"/>
    </source>
</evidence>